<reference evidence="2" key="1">
    <citation type="submission" date="2023-03" db="EMBL/GenBank/DDBJ databases">
        <title>Actinorhabdospora filicis NBRC 111898.</title>
        <authorList>
            <person name="Ichikawa N."/>
            <person name="Sato H."/>
            <person name="Tonouchi N."/>
        </authorList>
    </citation>
    <scope>NUCLEOTIDE SEQUENCE</scope>
    <source>
        <strain evidence="2">NBRC 111898</strain>
    </source>
</reference>
<keyword evidence="3" id="KW-1185">Reference proteome</keyword>
<keyword evidence="1" id="KW-0812">Transmembrane</keyword>
<sequence length="99" mass="10386">MDPRNAAAPIGPDKPGTAADKKVGPFVSLPMLAVSALAGLAVLTLIGLGAVAVSAIHSRDLTVAQFCSCWTCLLAERLDLHHGRHRLEDLPYDVFGPLS</sequence>
<feature type="transmembrane region" description="Helical" evidence="1">
    <location>
        <begin position="31"/>
        <end position="56"/>
    </location>
</feature>
<keyword evidence="1" id="KW-1133">Transmembrane helix</keyword>
<comment type="caution">
    <text evidence="2">The sequence shown here is derived from an EMBL/GenBank/DDBJ whole genome shotgun (WGS) entry which is preliminary data.</text>
</comment>
<dbReference type="AlphaFoldDB" id="A0A9W6SJD7"/>
<keyword evidence="1" id="KW-0472">Membrane</keyword>
<evidence type="ECO:0000313" key="3">
    <source>
        <dbReference type="Proteomes" id="UP001165079"/>
    </source>
</evidence>
<evidence type="ECO:0000256" key="1">
    <source>
        <dbReference type="SAM" id="Phobius"/>
    </source>
</evidence>
<evidence type="ECO:0000313" key="2">
    <source>
        <dbReference type="EMBL" id="GLZ78145.1"/>
    </source>
</evidence>
<gene>
    <name evidence="2" type="ORF">Afil01_29520</name>
</gene>
<protein>
    <submittedName>
        <fullName evidence="2">Uncharacterized protein</fullName>
    </submittedName>
</protein>
<dbReference type="Proteomes" id="UP001165079">
    <property type="component" value="Unassembled WGS sequence"/>
</dbReference>
<accession>A0A9W6SJD7</accession>
<proteinExistence type="predicted"/>
<organism evidence="2 3">
    <name type="scientific">Actinorhabdospora filicis</name>
    <dbReference type="NCBI Taxonomy" id="1785913"/>
    <lineage>
        <taxon>Bacteria</taxon>
        <taxon>Bacillati</taxon>
        <taxon>Actinomycetota</taxon>
        <taxon>Actinomycetes</taxon>
        <taxon>Micromonosporales</taxon>
        <taxon>Micromonosporaceae</taxon>
        <taxon>Actinorhabdospora</taxon>
    </lineage>
</organism>
<dbReference type="EMBL" id="BSTX01000002">
    <property type="protein sequence ID" value="GLZ78145.1"/>
    <property type="molecule type" value="Genomic_DNA"/>
</dbReference>
<name>A0A9W6SJD7_9ACTN</name>